<reference evidence="6" key="1">
    <citation type="submission" date="2021-02" db="EMBL/GenBank/DDBJ databases">
        <title>First Annotated Genome of the Yellow-green Alga Tribonema minus.</title>
        <authorList>
            <person name="Mahan K.M."/>
        </authorList>
    </citation>
    <scope>NUCLEOTIDE SEQUENCE</scope>
    <source>
        <strain evidence="6">UTEX B ZZ1240</strain>
    </source>
</reference>
<dbReference type="SMART" id="SM00996">
    <property type="entry name" value="AdoHcyase"/>
    <property type="match status" value="1"/>
</dbReference>
<accession>A0A835Z6P1</accession>
<dbReference type="Gene3D" id="3.40.50.1480">
    <property type="entry name" value="Adenosylhomocysteinase-like"/>
    <property type="match status" value="1"/>
</dbReference>
<dbReference type="InterPro" id="IPR036291">
    <property type="entry name" value="NAD(P)-bd_dom_sf"/>
</dbReference>
<keyword evidence="6" id="KW-0378">Hydrolase</keyword>
<evidence type="ECO:0000256" key="4">
    <source>
        <dbReference type="ARBA" id="ARBA00023027"/>
    </source>
</evidence>
<evidence type="ECO:0000256" key="1">
    <source>
        <dbReference type="ARBA" id="ARBA00001911"/>
    </source>
</evidence>
<dbReference type="PANTHER" id="PTHR23420">
    <property type="entry name" value="ADENOSYLHOMOCYSTEINASE"/>
    <property type="match status" value="1"/>
</dbReference>
<dbReference type="InterPro" id="IPR015878">
    <property type="entry name" value="Ado_hCys_hydrolase_NAD-bd"/>
</dbReference>
<dbReference type="Gene3D" id="3.40.50.720">
    <property type="entry name" value="NAD(P)-binding Rossmann-like Domain"/>
    <property type="match status" value="1"/>
</dbReference>
<evidence type="ECO:0000256" key="3">
    <source>
        <dbReference type="ARBA" id="ARBA00022563"/>
    </source>
</evidence>
<evidence type="ECO:0000259" key="5">
    <source>
        <dbReference type="SMART" id="SM00997"/>
    </source>
</evidence>
<dbReference type="GO" id="GO:0006730">
    <property type="term" value="P:one-carbon metabolic process"/>
    <property type="evidence" value="ECO:0007669"/>
    <property type="project" value="UniProtKB-KW"/>
</dbReference>
<keyword evidence="3" id="KW-0554">One-carbon metabolism</keyword>
<comment type="cofactor">
    <cofactor evidence="1">
        <name>NAD(+)</name>
        <dbReference type="ChEBI" id="CHEBI:57540"/>
    </cofactor>
</comment>
<evidence type="ECO:0000313" key="7">
    <source>
        <dbReference type="Proteomes" id="UP000664859"/>
    </source>
</evidence>
<dbReference type="InterPro" id="IPR042172">
    <property type="entry name" value="Adenosylhomocyst_ase-like_sf"/>
</dbReference>
<dbReference type="Pfam" id="PF00670">
    <property type="entry name" value="AdoHcyase_NAD"/>
    <property type="match status" value="1"/>
</dbReference>
<dbReference type="SUPFAM" id="SSF52283">
    <property type="entry name" value="Formate/glycerate dehydrogenase catalytic domain-like"/>
    <property type="match status" value="1"/>
</dbReference>
<gene>
    <name evidence="6" type="ORF">JKP88DRAFT_271863</name>
</gene>
<keyword evidence="7" id="KW-1185">Reference proteome</keyword>
<dbReference type="GO" id="GO:0033353">
    <property type="term" value="P:S-adenosylmethionine cycle"/>
    <property type="evidence" value="ECO:0007669"/>
    <property type="project" value="TreeGrafter"/>
</dbReference>
<comment type="caution">
    <text evidence="6">The sequence shown here is derived from an EMBL/GenBank/DDBJ whole genome shotgun (WGS) entry which is preliminary data.</text>
</comment>
<dbReference type="Pfam" id="PF05221">
    <property type="entry name" value="AdoHcyase"/>
    <property type="match status" value="1"/>
</dbReference>
<evidence type="ECO:0000313" key="6">
    <source>
        <dbReference type="EMBL" id="KAG5186667.1"/>
    </source>
</evidence>
<keyword evidence="4" id="KW-0520">NAD</keyword>
<dbReference type="AlphaFoldDB" id="A0A835Z6P1"/>
<sequence length="242" mass="25263">MALAAGLRTLAGVELAGKTVVVCGFGEVGQACAAAVAAAGGRALVIEIDPICALQAAVDGYKVVTLEQALDAGATVFLTTTGVRATIGAPLMARMRDGSVVASVSHLDGEIELSALEREARRSALSEHASRYTFAATGASVVVVAEGRLLDLALARAPPQGWLAASTSLATQALALAELWRERSSGRYTRGTVSSMPRILDETAARLHLRGFGATLSSLTKEQSEYLRVAPEGPFKPYAYRY</sequence>
<dbReference type="SUPFAM" id="SSF51735">
    <property type="entry name" value="NAD(P)-binding Rossmann-fold domains"/>
    <property type="match status" value="1"/>
</dbReference>
<dbReference type="OrthoDB" id="10007170at2759"/>
<dbReference type="PANTHER" id="PTHR23420:SF0">
    <property type="entry name" value="ADENOSYLHOMOCYSTEINASE"/>
    <property type="match status" value="1"/>
</dbReference>
<comment type="similarity">
    <text evidence="2">Belongs to the adenosylhomocysteinase family.</text>
</comment>
<dbReference type="GO" id="GO:0004013">
    <property type="term" value="F:adenosylhomocysteinase activity"/>
    <property type="evidence" value="ECO:0007669"/>
    <property type="project" value="TreeGrafter"/>
</dbReference>
<dbReference type="InterPro" id="IPR000043">
    <property type="entry name" value="Adenosylhomocysteinase-like"/>
</dbReference>
<evidence type="ECO:0000256" key="2">
    <source>
        <dbReference type="ARBA" id="ARBA00007122"/>
    </source>
</evidence>
<name>A0A835Z6P1_9STRA</name>
<dbReference type="GO" id="GO:0005829">
    <property type="term" value="C:cytosol"/>
    <property type="evidence" value="ECO:0007669"/>
    <property type="project" value="TreeGrafter"/>
</dbReference>
<protein>
    <submittedName>
        <fullName evidence="6">S-adenosyl-L-homocysteine hydrolase</fullName>
    </submittedName>
</protein>
<organism evidence="6 7">
    <name type="scientific">Tribonema minus</name>
    <dbReference type="NCBI Taxonomy" id="303371"/>
    <lineage>
        <taxon>Eukaryota</taxon>
        <taxon>Sar</taxon>
        <taxon>Stramenopiles</taxon>
        <taxon>Ochrophyta</taxon>
        <taxon>PX clade</taxon>
        <taxon>Xanthophyceae</taxon>
        <taxon>Tribonematales</taxon>
        <taxon>Tribonemataceae</taxon>
        <taxon>Tribonema</taxon>
    </lineage>
</organism>
<proteinExistence type="inferred from homology"/>
<feature type="domain" description="S-adenosyl-L-homocysteine hydrolase NAD binding" evidence="5">
    <location>
        <begin position="2"/>
        <end position="157"/>
    </location>
</feature>
<dbReference type="EMBL" id="JAFCMP010000107">
    <property type="protein sequence ID" value="KAG5186667.1"/>
    <property type="molecule type" value="Genomic_DNA"/>
</dbReference>
<dbReference type="SMART" id="SM00997">
    <property type="entry name" value="AdoHcyase_NAD"/>
    <property type="match status" value="1"/>
</dbReference>
<dbReference type="Proteomes" id="UP000664859">
    <property type="component" value="Unassembled WGS sequence"/>
</dbReference>